<evidence type="ECO:0000313" key="3">
    <source>
        <dbReference type="Proteomes" id="UP000261480"/>
    </source>
</evidence>
<evidence type="ECO:0000313" key="2">
    <source>
        <dbReference type="Ensembl" id="ENSPMEP00000021922.1"/>
    </source>
</evidence>
<accession>A0A3B3Y3J4</accession>
<sequence length="85" mass="10106">FVLYSVLLFLPHFIDLLKFPGYRSSEYKVVCLWEISVKLRESRNPLTRMNQWCPCIHTSFLCRMQKHACTHTCNKCMVACIFDML</sequence>
<dbReference type="AlphaFoldDB" id="A0A3B3Y3J4"/>
<reference evidence="2" key="2">
    <citation type="submission" date="2025-09" db="UniProtKB">
        <authorList>
            <consortium name="Ensembl"/>
        </authorList>
    </citation>
    <scope>IDENTIFICATION</scope>
</reference>
<organism evidence="2 3">
    <name type="scientific">Poecilia mexicana</name>
    <dbReference type="NCBI Taxonomy" id="48701"/>
    <lineage>
        <taxon>Eukaryota</taxon>
        <taxon>Metazoa</taxon>
        <taxon>Chordata</taxon>
        <taxon>Craniata</taxon>
        <taxon>Vertebrata</taxon>
        <taxon>Euteleostomi</taxon>
        <taxon>Actinopterygii</taxon>
        <taxon>Neopterygii</taxon>
        <taxon>Teleostei</taxon>
        <taxon>Neoteleostei</taxon>
        <taxon>Acanthomorphata</taxon>
        <taxon>Ovalentaria</taxon>
        <taxon>Atherinomorphae</taxon>
        <taxon>Cyprinodontiformes</taxon>
        <taxon>Poeciliidae</taxon>
        <taxon>Poeciliinae</taxon>
        <taxon>Poecilia</taxon>
    </lineage>
</organism>
<reference evidence="2" key="1">
    <citation type="submission" date="2025-08" db="UniProtKB">
        <authorList>
            <consortium name="Ensembl"/>
        </authorList>
    </citation>
    <scope>IDENTIFICATION</scope>
</reference>
<feature type="signal peptide" evidence="1">
    <location>
        <begin position="1"/>
        <end position="16"/>
    </location>
</feature>
<dbReference type="Proteomes" id="UP000261480">
    <property type="component" value="Unplaced"/>
</dbReference>
<evidence type="ECO:0000256" key="1">
    <source>
        <dbReference type="SAM" id="SignalP"/>
    </source>
</evidence>
<feature type="chain" id="PRO_5017232020" evidence="1">
    <location>
        <begin position="17"/>
        <end position="85"/>
    </location>
</feature>
<keyword evidence="1" id="KW-0732">Signal</keyword>
<keyword evidence="3" id="KW-1185">Reference proteome</keyword>
<name>A0A3B3Y3J4_9TELE</name>
<dbReference type="Ensembl" id="ENSPMET00000014035.1">
    <property type="protein sequence ID" value="ENSPMEP00000021922.1"/>
    <property type="gene ID" value="ENSPMEG00000002466.1"/>
</dbReference>
<protein>
    <submittedName>
        <fullName evidence="2">Uncharacterized protein</fullName>
    </submittedName>
</protein>
<proteinExistence type="predicted"/>